<dbReference type="Ensembl" id="ENSLLET00000014798.1">
    <property type="protein sequence ID" value="ENSLLEP00000014238.1"/>
    <property type="gene ID" value="ENSLLEG00000009048.1"/>
</dbReference>
<proteinExistence type="predicted"/>
<keyword evidence="2" id="KW-0053">Apoptosis</keyword>
<accession>A0A8C5PD47</accession>
<evidence type="ECO:0000256" key="4">
    <source>
        <dbReference type="ARBA" id="ARBA00023054"/>
    </source>
</evidence>
<evidence type="ECO:0000256" key="1">
    <source>
        <dbReference type="ARBA" id="ARBA00022499"/>
    </source>
</evidence>
<dbReference type="Gene3D" id="2.60.210.10">
    <property type="entry name" value="Apoptosis, Tumor Necrosis Factor Receptor Associated Protein 2, Chain A"/>
    <property type="match status" value="1"/>
</dbReference>
<dbReference type="GO" id="GO:0007165">
    <property type="term" value="P:signal transduction"/>
    <property type="evidence" value="ECO:0007669"/>
    <property type="project" value="InterPro"/>
</dbReference>
<dbReference type="Pfam" id="PF16673">
    <property type="entry name" value="TRAF_BIRC3_bd"/>
    <property type="match status" value="1"/>
</dbReference>
<evidence type="ECO:0000256" key="2">
    <source>
        <dbReference type="ARBA" id="ARBA00022703"/>
    </source>
</evidence>
<dbReference type="AlphaFoldDB" id="A0A8C5PD47"/>
<dbReference type="InterPro" id="IPR008974">
    <property type="entry name" value="TRAF-like"/>
</dbReference>
<dbReference type="SMART" id="SM00061">
    <property type="entry name" value="MATH"/>
    <property type="match status" value="1"/>
</dbReference>
<dbReference type="OrthoDB" id="6499288at2759"/>
<dbReference type="PROSITE" id="PS50144">
    <property type="entry name" value="MATH"/>
    <property type="match status" value="1"/>
</dbReference>
<dbReference type="GO" id="GO:0042981">
    <property type="term" value="P:regulation of apoptotic process"/>
    <property type="evidence" value="ECO:0007669"/>
    <property type="project" value="InterPro"/>
</dbReference>
<dbReference type="GO" id="GO:0043122">
    <property type="term" value="P:regulation of canonical NF-kappaB signal transduction"/>
    <property type="evidence" value="ECO:0007669"/>
    <property type="project" value="TreeGrafter"/>
</dbReference>
<reference evidence="6" key="2">
    <citation type="submission" date="2025-09" db="UniProtKB">
        <authorList>
            <consortium name="Ensembl"/>
        </authorList>
    </citation>
    <scope>IDENTIFICATION</scope>
</reference>
<dbReference type="Gene3D" id="1.20.5.110">
    <property type="match status" value="1"/>
</dbReference>
<dbReference type="Pfam" id="PF21355">
    <property type="entry name" value="TRAF-mep_MATH"/>
    <property type="match status" value="1"/>
</dbReference>
<dbReference type="SUPFAM" id="SSF49599">
    <property type="entry name" value="TRAF domain-like"/>
    <property type="match status" value="1"/>
</dbReference>
<evidence type="ECO:0000313" key="7">
    <source>
        <dbReference type="Proteomes" id="UP000694569"/>
    </source>
</evidence>
<dbReference type="GO" id="GO:0009898">
    <property type="term" value="C:cytoplasmic side of plasma membrane"/>
    <property type="evidence" value="ECO:0007669"/>
    <property type="project" value="TreeGrafter"/>
</dbReference>
<reference evidence="6" key="1">
    <citation type="submission" date="2025-08" db="UniProtKB">
        <authorList>
            <consortium name="Ensembl"/>
        </authorList>
    </citation>
    <scope>IDENTIFICATION</scope>
</reference>
<dbReference type="PIRSF" id="PIRSF015614">
    <property type="entry name" value="TRAF"/>
    <property type="match status" value="1"/>
</dbReference>
<sequence>CPKLRPMSLCPILTTQCPSPMSFKDIMLKNQSKTLSAFVFKGSKDKVKEHERSSVASHMALVLAAILDDRHSWMTAEGAEFSLKSTHGSSIVTNGDVDMSEDAEARGPLQREVRRNAETEEKVRVIENIISILNRELVNVNAELGARQEQSMAQVSVIKSLENKVAVLQHTLVMKDMEINQLDLRIQNLSQETYDGVFLWKIPNVALKLFLLVGHTVCLSLPVFYLAKYGYKACLRIYLNGDGAGRGTHISLFFTVMKGDYDALLAWPFKHKVTFTLLNQCNGDHLFDAFLPDITSPSFQQPVTDMNIASGCPLFCPLDKLQSPASPYIRDDTMFIRCAIDTSS</sequence>
<dbReference type="GO" id="GO:0008270">
    <property type="term" value="F:zinc ion binding"/>
    <property type="evidence" value="ECO:0007669"/>
    <property type="project" value="InterPro"/>
</dbReference>
<evidence type="ECO:0000256" key="3">
    <source>
        <dbReference type="ARBA" id="ARBA00022843"/>
    </source>
</evidence>
<name>A0A8C5PD47_9ANUR</name>
<gene>
    <name evidence="6" type="primary">TRAF1</name>
</gene>
<dbReference type="InterPro" id="IPR049342">
    <property type="entry name" value="TRAF1-6_MATH_dom"/>
</dbReference>
<evidence type="ECO:0000313" key="6">
    <source>
        <dbReference type="Ensembl" id="ENSLLEP00000014238.1"/>
    </source>
</evidence>
<dbReference type="FunFam" id="2.60.210.10:FF:000001">
    <property type="entry name" value="TNF receptor-associated factor"/>
    <property type="match status" value="1"/>
</dbReference>
<organism evidence="6 7">
    <name type="scientific">Leptobrachium leishanense</name>
    <name type="common">Leishan spiny toad</name>
    <dbReference type="NCBI Taxonomy" id="445787"/>
    <lineage>
        <taxon>Eukaryota</taxon>
        <taxon>Metazoa</taxon>
        <taxon>Chordata</taxon>
        <taxon>Craniata</taxon>
        <taxon>Vertebrata</taxon>
        <taxon>Euteleostomi</taxon>
        <taxon>Amphibia</taxon>
        <taxon>Batrachia</taxon>
        <taxon>Anura</taxon>
        <taxon>Pelobatoidea</taxon>
        <taxon>Megophryidae</taxon>
        <taxon>Leptobrachium</taxon>
    </lineage>
</organism>
<dbReference type="GeneTree" id="ENSGT00940000161076"/>
<keyword evidence="1" id="KW-1017">Isopeptide bond</keyword>
<dbReference type="InterPro" id="IPR012227">
    <property type="entry name" value="TNF_rcpt-assoc_TRAF_met"/>
</dbReference>
<dbReference type="InterPro" id="IPR002083">
    <property type="entry name" value="MATH/TRAF_dom"/>
</dbReference>
<protein>
    <submittedName>
        <fullName evidence="6">TNF receptor associated factor 1</fullName>
    </submittedName>
</protein>
<keyword evidence="4" id="KW-0175">Coiled coil</keyword>
<dbReference type="Proteomes" id="UP000694569">
    <property type="component" value="Unplaced"/>
</dbReference>
<dbReference type="GO" id="GO:0005164">
    <property type="term" value="F:tumor necrosis factor receptor binding"/>
    <property type="evidence" value="ECO:0007669"/>
    <property type="project" value="TreeGrafter"/>
</dbReference>
<keyword evidence="3" id="KW-0832">Ubl conjugation</keyword>
<dbReference type="PANTHER" id="PTHR10131:SF96">
    <property type="entry name" value="TNF RECEPTOR-ASSOCIATED FACTOR 1"/>
    <property type="match status" value="1"/>
</dbReference>
<dbReference type="GO" id="GO:0006915">
    <property type="term" value="P:apoptotic process"/>
    <property type="evidence" value="ECO:0007669"/>
    <property type="project" value="UniProtKB-KW"/>
</dbReference>
<feature type="domain" description="MATH" evidence="5">
    <location>
        <begin position="195"/>
        <end position="340"/>
    </location>
</feature>
<evidence type="ECO:0000259" key="5">
    <source>
        <dbReference type="PROSITE" id="PS50144"/>
    </source>
</evidence>
<dbReference type="PANTHER" id="PTHR10131">
    <property type="entry name" value="TNF RECEPTOR ASSOCIATED FACTOR"/>
    <property type="match status" value="1"/>
</dbReference>
<keyword evidence="7" id="KW-1185">Reference proteome</keyword>
<dbReference type="InterPro" id="IPR032070">
    <property type="entry name" value="TRAF_BIRC3-bd"/>
</dbReference>